<evidence type="ECO:0000256" key="5">
    <source>
        <dbReference type="ARBA" id="ARBA00022692"/>
    </source>
</evidence>
<dbReference type="PATRIC" id="fig|1423735.3.peg.987"/>
<dbReference type="OrthoDB" id="2298856at2"/>
<keyword evidence="5 10" id="KW-0812">Transmembrane</keyword>
<keyword evidence="3" id="KW-1003">Cell membrane</keyword>
<accession>A0A0R1WFV4</accession>
<evidence type="ECO:0000313" key="11">
    <source>
        <dbReference type="EMBL" id="KRM13779.1"/>
    </source>
</evidence>
<proteinExistence type="inferred from homology"/>
<keyword evidence="6 10" id="KW-1133">Transmembrane helix</keyword>
<dbReference type="GO" id="GO:0030420">
    <property type="term" value="P:establishment of competence for transformation"/>
    <property type="evidence" value="ECO:0007669"/>
    <property type="project" value="UniProtKB-KW"/>
</dbReference>
<sequence>MKKQLSSRKRRAFTLIEMSLVLLIISLLLLVMLPNLNHQKNNADSKVNGAFVKNMETQVMLYQSEKEKIPTVEELLTEKYISAAQKEKIDTIGMTIDHLTGEVTINGAKK</sequence>
<dbReference type="STRING" id="1423735.FC15_GL000949"/>
<dbReference type="SUPFAM" id="SSF54523">
    <property type="entry name" value="Pili subunits"/>
    <property type="match status" value="1"/>
</dbReference>
<comment type="caution">
    <text evidence="11">The sequence shown here is derived from an EMBL/GenBank/DDBJ whole genome shotgun (WGS) entry which is preliminary data.</text>
</comment>
<gene>
    <name evidence="11" type="ORF">FC15_GL000949</name>
</gene>
<feature type="transmembrane region" description="Helical" evidence="10">
    <location>
        <begin position="12"/>
        <end position="33"/>
    </location>
</feature>
<dbReference type="RefSeq" id="WP_083479016.1">
    <property type="nucleotide sequence ID" value="NZ_AZFX01000003.1"/>
</dbReference>
<dbReference type="InterPro" id="IPR012902">
    <property type="entry name" value="N_methyl_site"/>
</dbReference>
<evidence type="ECO:0000313" key="12">
    <source>
        <dbReference type="Proteomes" id="UP000051315"/>
    </source>
</evidence>
<evidence type="ECO:0000256" key="9">
    <source>
        <dbReference type="ARBA" id="ARBA00043982"/>
    </source>
</evidence>
<keyword evidence="8" id="KW-0178">Competence</keyword>
<protein>
    <recommendedName>
        <fullName evidence="13">Competence protein ComGC</fullName>
    </recommendedName>
</protein>
<dbReference type="Pfam" id="PF07963">
    <property type="entry name" value="N_methyl"/>
    <property type="match status" value="1"/>
</dbReference>
<dbReference type="InterPro" id="IPR045584">
    <property type="entry name" value="Pilin-like"/>
</dbReference>
<name>A0A0R1WFV4_9LACO</name>
<evidence type="ECO:0000256" key="7">
    <source>
        <dbReference type="ARBA" id="ARBA00023136"/>
    </source>
</evidence>
<dbReference type="InterPro" id="IPR016940">
    <property type="entry name" value="ComGC"/>
</dbReference>
<evidence type="ECO:0000256" key="6">
    <source>
        <dbReference type="ARBA" id="ARBA00022989"/>
    </source>
</evidence>
<evidence type="ECO:0000256" key="10">
    <source>
        <dbReference type="SAM" id="Phobius"/>
    </source>
</evidence>
<keyword evidence="12" id="KW-1185">Reference proteome</keyword>
<dbReference type="GO" id="GO:0009986">
    <property type="term" value="C:cell surface"/>
    <property type="evidence" value="ECO:0007669"/>
    <property type="project" value="UniProtKB-SubCell"/>
</dbReference>
<dbReference type="AlphaFoldDB" id="A0A0R1WFV4"/>
<dbReference type="EMBL" id="AZFX01000003">
    <property type="protein sequence ID" value="KRM13779.1"/>
    <property type="molecule type" value="Genomic_DNA"/>
</dbReference>
<evidence type="ECO:0008006" key="13">
    <source>
        <dbReference type="Google" id="ProtNLM"/>
    </source>
</evidence>
<evidence type="ECO:0000256" key="3">
    <source>
        <dbReference type="ARBA" id="ARBA00022475"/>
    </source>
</evidence>
<evidence type="ECO:0000256" key="8">
    <source>
        <dbReference type="ARBA" id="ARBA00023287"/>
    </source>
</evidence>
<evidence type="ECO:0000256" key="1">
    <source>
        <dbReference type="ARBA" id="ARBA00004162"/>
    </source>
</evidence>
<comment type="similarity">
    <text evidence="9">Belongs to the ComGC family.</text>
</comment>
<evidence type="ECO:0000256" key="2">
    <source>
        <dbReference type="ARBA" id="ARBA00004241"/>
    </source>
</evidence>
<keyword evidence="7 10" id="KW-0472">Membrane</keyword>
<reference evidence="11 12" key="1">
    <citation type="journal article" date="2015" name="Genome Announc.">
        <title>Expanding the biotechnology potential of lactobacilli through comparative genomics of 213 strains and associated genera.</title>
        <authorList>
            <person name="Sun Z."/>
            <person name="Harris H.M."/>
            <person name="McCann A."/>
            <person name="Guo C."/>
            <person name="Argimon S."/>
            <person name="Zhang W."/>
            <person name="Yang X."/>
            <person name="Jeffery I.B."/>
            <person name="Cooney J.C."/>
            <person name="Kagawa T.F."/>
            <person name="Liu W."/>
            <person name="Song Y."/>
            <person name="Salvetti E."/>
            <person name="Wrobel A."/>
            <person name="Rasinkangas P."/>
            <person name="Parkhill J."/>
            <person name="Rea M.C."/>
            <person name="O'Sullivan O."/>
            <person name="Ritari J."/>
            <person name="Douillard F.P."/>
            <person name="Paul Ross R."/>
            <person name="Yang R."/>
            <person name="Briner A.E."/>
            <person name="Felis G.E."/>
            <person name="de Vos W.M."/>
            <person name="Barrangou R."/>
            <person name="Klaenhammer T.R."/>
            <person name="Caufield P.W."/>
            <person name="Cui Y."/>
            <person name="Zhang H."/>
            <person name="O'Toole P.W."/>
        </authorList>
    </citation>
    <scope>NUCLEOTIDE SEQUENCE [LARGE SCALE GENOMIC DNA]</scope>
    <source>
        <strain evidence="11 12">DSM 17758</strain>
    </source>
</reference>
<comment type="subcellular location">
    <subcellularLocation>
        <location evidence="1">Cell membrane</location>
        <topology evidence="1">Single-pass membrane protein</topology>
    </subcellularLocation>
    <subcellularLocation>
        <location evidence="2">Cell surface</location>
    </subcellularLocation>
</comment>
<keyword evidence="4" id="KW-0488">Methylation</keyword>
<evidence type="ECO:0000256" key="4">
    <source>
        <dbReference type="ARBA" id="ARBA00022481"/>
    </source>
</evidence>
<organism evidence="11 12">
    <name type="scientific">Lapidilactobacillus concavus DSM 17758</name>
    <dbReference type="NCBI Taxonomy" id="1423735"/>
    <lineage>
        <taxon>Bacteria</taxon>
        <taxon>Bacillati</taxon>
        <taxon>Bacillota</taxon>
        <taxon>Bacilli</taxon>
        <taxon>Lactobacillales</taxon>
        <taxon>Lactobacillaceae</taxon>
        <taxon>Lapidilactobacillus</taxon>
    </lineage>
</organism>
<dbReference type="GO" id="GO:0005886">
    <property type="term" value="C:plasma membrane"/>
    <property type="evidence" value="ECO:0007669"/>
    <property type="project" value="UniProtKB-SubCell"/>
</dbReference>
<dbReference type="Proteomes" id="UP000051315">
    <property type="component" value="Unassembled WGS sequence"/>
</dbReference>
<dbReference type="PIRSF" id="PIRSF029928">
    <property type="entry name" value="Late_competence_ComGC"/>
    <property type="match status" value="1"/>
</dbReference>
<dbReference type="Gene3D" id="3.30.700.10">
    <property type="entry name" value="Glycoprotein, Type 4 Pilin"/>
    <property type="match status" value="1"/>
</dbReference>
<dbReference type="NCBIfam" id="NF040999">
    <property type="entry name" value="pilin_ComGC"/>
    <property type="match status" value="1"/>
</dbReference>
<dbReference type="NCBIfam" id="TIGR02532">
    <property type="entry name" value="IV_pilin_GFxxxE"/>
    <property type="match status" value="1"/>
</dbReference>